<dbReference type="Proteomes" id="UP000565441">
    <property type="component" value="Unassembled WGS sequence"/>
</dbReference>
<keyword evidence="4" id="KW-1185">Reference proteome</keyword>
<feature type="compositionally biased region" description="Basic and acidic residues" evidence="1">
    <location>
        <begin position="1398"/>
        <end position="1410"/>
    </location>
</feature>
<feature type="compositionally biased region" description="Basic and acidic residues" evidence="1">
    <location>
        <begin position="1267"/>
        <end position="1277"/>
    </location>
</feature>
<feature type="compositionally biased region" description="Polar residues" evidence="1">
    <location>
        <begin position="690"/>
        <end position="736"/>
    </location>
</feature>
<proteinExistence type="predicted"/>
<feature type="compositionally biased region" description="Low complexity" evidence="1">
    <location>
        <begin position="972"/>
        <end position="995"/>
    </location>
</feature>
<evidence type="ECO:0000256" key="1">
    <source>
        <dbReference type="SAM" id="MobiDB-lite"/>
    </source>
</evidence>
<feature type="compositionally biased region" description="Basic and acidic residues" evidence="1">
    <location>
        <begin position="1187"/>
        <end position="1208"/>
    </location>
</feature>
<dbReference type="Pfam" id="PF02373">
    <property type="entry name" value="JmjC"/>
    <property type="match status" value="1"/>
</dbReference>
<feature type="compositionally biased region" description="Low complexity" evidence="1">
    <location>
        <begin position="1278"/>
        <end position="1288"/>
    </location>
</feature>
<feature type="region of interest" description="Disordered" evidence="1">
    <location>
        <begin position="1164"/>
        <end position="1469"/>
    </location>
</feature>
<feature type="compositionally biased region" description="Basic and acidic residues" evidence="1">
    <location>
        <begin position="1486"/>
        <end position="1497"/>
    </location>
</feature>
<feature type="compositionally biased region" description="Basic and acidic residues" evidence="1">
    <location>
        <begin position="1333"/>
        <end position="1352"/>
    </location>
</feature>
<comment type="caution">
    <text evidence="3">The sequence shown here is derived from an EMBL/GenBank/DDBJ whole genome shotgun (WGS) entry which is preliminary data.</text>
</comment>
<feature type="region of interest" description="Disordered" evidence="1">
    <location>
        <begin position="863"/>
        <end position="956"/>
    </location>
</feature>
<accession>A0A8H5HD86</accession>
<feature type="compositionally biased region" description="Basic and acidic residues" evidence="1">
    <location>
        <begin position="1293"/>
        <end position="1305"/>
    </location>
</feature>
<reference evidence="3 4" key="1">
    <citation type="journal article" date="2020" name="ISME J.">
        <title>Uncovering the hidden diversity of litter-decomposition mechanisms in mushroom-forming fungi.</title>
        <authorList>
            <person name="Floudas D."/>
            <person name="Bentzer J."/>
            <person name="Ahren D."/>
            <person name="Johansson T."/>
            <person name="Persson P."/>
            <person name="Tunlid A."/>
        </authorList>
    </citation>
    <scope>NUCLEOTIDE SEQUENCE [LARGE SCALE GENOMIC DNA]</scope>
    <source>
        <strain evidence="3 4">CBS 661.87</strain>
    </source>
</reference>
<name>A0A8H5HD86_9AGAR</name>
<dbReference type="PROSITE" id="PS51184">
    <property type="entry name" value="JMJC"/>
    <property type="match status" value="1"/>
</dbReference>
<feature type="compositionally biased region" description="Basic and acidic residues" evidence="1">
    <location>
        <begin position="1226"/>
        <end position="1251"/>
    </location>
</feature>
<evidence type="ECO:0000313" key="4">
    <source>
        <dbReference type="Proteomes" id="UP000565441"/>
    </source>
</evidence>
<feature type="compositionally biased region" description="Basic residues" evidence="1">
    <location>
        <begin position="868"/>
        <end position="877"/>
    </location>
</feature>
<dbReference type="SMART" id="SM00558">
    <property type="entry name" value="JmjC"/>
    <property type="match status" value="1"/>
</dbReference>
<feature type="domain" description="JmjC" evidence="2">
    <location>
        <begin position="198"/>
        <end position="359"/>
    </location>
</feature>
<dbReference type="InterPro" id="IPR003347">
    <property type="entry name" value="JmjC_dom"/>
</dbReference>
<protein>
    <recommendedName>
        <fullName evidence="2">JmjC domain-containing protein</fullName>
    </recommendedName>
</protein>
<evidence type="ECO:0000313" key="3">
    <source>
        <dbReference type="EMBL" id="KAF5380865.1"/>
    </source>
</evidence>
<feature type="region of interest" description="Disordered" evidence="1">
    <location>
        <begin position="1483"/>
        <end position="1512"/>
    </location>
</feature>
<feature type="compositionally biased region" description="Low complexity" evidence="1">
    <location>
        <begin position="1171"/>
        <end position="1186"/>
    </location>
</feature>
<feature type="compositionally biased region" description="Low complexity" evidence="1">
    <location>
        <begin position="929"/>
        <end position="938"/>
    </location>
</feature>
<feature type="region of interest" description="Disordered" evidence="1">
    <location>
        <begin position="968"/>
        <end position="1037"/>
    </location>
</feature>
<feature type="region of interest" description="Disordered" evidence="1">
    <location>
        <begin position="690"/>
        <end position="743"/>
    </location>
</feature>
<sequence>MGIEQQRKKLMAARPIWGERRDIHHVPEPHQNPASGQCNCLAASSPISSNASRLDVSSIRDMNNVIEPLSPSPVIRISTYGWSLESILCTGKQFRPIPRLSASGSTTTMKEITKYERGGLPLIIEGFHKDPKWPRDKFRPEWLEAHGPEDISVRNVHNWNDSKVPLSDFIAKSRASPKFASAEEQERLYGKDAECPDEWNEWLHTSKVIPSALTPEQPENLLLSDVETLMCYIGIGDTFTPCHKDLCASSGQNLMCYTEKDGSSFWFMTKSSDAPEASRYFQKLKQELDHETHVITVAQLANAPFTVFVGEQQLGDLVLVPPRSCHQVVNYGGITIKTSWSRMTLEGLEAAYYHELPIYQRVCRPEIYRVKSTIYHTLRQRTADLEKIHRNDIHRRSLLIDSRHTDLTKGMKALLKLFDDILLEEYSSSHKKMYCLSSASSSPAASQSSADTSSDDAKGIDLHCDFCGADVFQSFFECQKCVSPEVSGYPNVEHGDGFVVCACRPFDELLFCRNKAAQKLSAFTNATYSPLTTSSLSSARGTFRAACQLNQMRKEKVKETKVCSFPIAGEMSHTVLYSSALTCKKCHHSKCFTHILMLHNIHSADALLLHSSDSSHEEHHNHHLTSKGKFEEGRDAFLYSQKQGTKPDISQQRVYLALEYATCRPVNSNFMSLGWYDTYAQIVQDEETDGNMSQNVSTSDLAVSTSQRPSESHASYPSNSATTTSKTPLPESSTTEIPIPTSRKRKRILMDYIGVPDPAHISRQSSRSTSRVADAASVNTSEESITSTQSVSNEPLTTISSTVDVEAADTEQDPDVMQTDTNGTLTATIDEAQAQASSVTTRSPTTISTEIFHANCAITSVTSSTQLPKRKQLRRTTHSALIPSPDPSSTTLETPMSERRQGAGVTSDITTSGSENVKGAKNSRLEVFSSAPSRSSSPVENTIERSSKQGPLDYTNTLRNLRFKKFTRSARRVSPARASYQSSSSSSAYPISTASEGLPHAFNRAPTGDYRSVDTTRVNPTNTAPGNPDTQPSATPKTDVLHDQLKSLSEVVSQLSDEVKLMRQTPPTPVQQFPVIQTAAFSDFVLTMAARMLGTAGPSFSLPHANAHWPQFQMPASYVEQPTYPMPPSPRAEHGYYAPYPPSPPARWERGHWGISDWERSYEVPRTDAGPSSRPSQSQSYSYYSRPRQESYGDDRRDHPVIYERDMDVADIGSSRPHRFSPATAPERRSSTHQVNKHDRLYSRPPTDKRLNRNQIIKSNFVRRSKFSNESRPKEASSRSTLTLDLRSPVTNQRKESSVRKDSPQKEPSPGDFAPQASPRRDPVPPPTSTLSNERDSSRNISLHRETAHRDLTSQGTGFRPPPPPSPTVNRSESISQNLPQLQPLVQRIPIPTGYEVHTGRPEGPRDARTRGQTPVEGLSPMLLSTMDGPSLHQLPFDVRSESSMNLEARGGRSGAQTPFGVRSEPSMNWEDDYEQEDVVISHNDTVPRKPPPEPENARSLAYIDPTANPWL</sequence>
<feature type="compositionally biased region" description="Polar residues" evidence="1">
    <location>
        <begin position="1013"/>
        <end position="1036"/>
    </location>
</feature>
<feature type="compositionally biased region" description="Polar residues" evidence="1">
    <location>
        <begin position="1368"/>
        <end position="1381"/>
    </location>
</feature>
<dbReference type="SUPFAM" id="SSF51197">
    <property type="entry name" value="Clavaminate synthase-like"/>
    <property type="match status" value="1"/>
</dbReference>
<feature type="compositionally biased region" description="Polar residues" evidence="1">
    <location>
        <begin position="762"/>
        <end position="795"/>
    </location>
</feature>
<gene>
    <name evidence="3" type="ORF">D9615_004049</name>
</gene>
<organism evidence="3 4">
    <name type="scientific">Tricholomella constricta</name>
    <dbReference type="NCBI Taxonomy" id="117010"/>
    <lineage>
        <taxon>Eukaryota</taxon>
        <taxon>Fungi</taxon>
        <taxon>Dikarya</taxon>
        <taxon>Basidiomycota</taxon>
        <taxon>Agaricomycotina</taxon>
        <taxon>Agaricomycetes</taxon>
        <taxon>Agaricomycetidae</taxon>
        <taxon>Agaricales</taxon>
        <taxon>Tricholomatineae</taxon>
        <taxon>Lyophyllaceae</taxon>
        <taxon>Tricholomella</taxon>
    </lineage>
</organism>
<dbReference type="EMBL" id="JAACJP010000012">
    <property type="protein sequence ID" value="KAF5380865.1"/>
    <property type="molecule type" value="Genomic_DNA"/>
</dbReference>
<feature type="region of interest" description="Disordered" evidence="1">
    <location>
        <begin position="757"/>
        <end position="795"/>
    </location>
</feature>
<dbReference type="OrthoDB" id="298344at2759"/>
<evidence type="ECO:0000259" key="2">
    <source>
        <dbReference type="PROSITE" id="PS51184"/>
    </source>
</evidence>
<dbReference type="Gene3D" id="2.60.120.650">
    <property type="entry name" value="Cupin"/>
    <property type="match status" value="1"/>
</dbReference>